<keyword evidence="3" id="KW-0411">Iron-sulfur</keyword>
<evidence type="ECO:0000313" key="6">
    <source>
        <dbReference type="EnsemblMetazoa" id="GPAI032637-PA"/>
    </source>
</evidence>
<evidence type="ECO:0000259" key="5">
    <source>
        <dbReference type="Pfam" id="PF22151"/>
    </source>
</evidence>
<dbReference type="Proteomes" id="UP000092445">
    <property type="component" value="Unassembled WGS sequence"/>
</dbReference>
<dbReference type="InterPro" id="IPR006963">
    <property type="entry name" value="Mopterin_OxRdtase_4Fe-4S_dom"/>
</dbReference>
<organism evidence="6 7">
    <name type="scientific">Glossina pallidipes</name>
    <name type="common">Tsetse fly</name>
    <dbReference type="NCBI Taxonomy" id="7398"/>
    <lineage>
        <taxon>Eukaryota</taxon>
        <taxon>Metazoa</taxon>
        <taxon>Ecdysozoa</taxon>
        <taxon>Arthropoda</taxon>
        <taxon>Hexapoda</taxon>
        <taxon>Insecta</taxon>
        <taxon>Pterygota</taxon>
        <taxon>Neoptera</taxon>
        <taxon>Endopterygota</taxon>
        <taxon>Diptera</taxon>
        <taxon>Brachycera</taxon>
        <taxon>Muscomorpha</taxon>
        <taxon>Hippoboscoidea</taxon>
        <taxon>Glossinidae</taxon>
        <taxon>Glossina</taxon>
    </lineage>
</organism>
<proteinExistence type="predicted"/>
<evidence type="ECO:0000256" key="1">
    <source>
        <dbReference type="ARBA" id="ARBA00022723"/>
    </source>
</evidence>
<feature type="compositionally biased region" description="Basic and acidic residues" evidence="4">
    <location>
        <begin position="40"/>
        <end position="52"/>
    </location>
</feature>
<reference evidence="6" key="2">
    <citation type="submission" date="2020-05" db="UniProtKB">
        <authorList>
            <consortium name="EnsemblMetazoa"/>
        </authorList>
    </citation>
    <scope>IDENTIFICATION</scope>
    <source>
        <strain evidence="6">IAEA</strain>
    </source>
</reference>
<reference evidence="7" key="1">
    <citation type="submission" date="2014-03" db="EMBL/GenBank/DDBJ databases">
        <authorList>
            <person name="Aksoy S."/>
            <person name="Warren W."/>
            <person name="Wilson R.K."/>
        </authorList>
    </citation>
    <scope>NUCLEOTIDE SEQUENCE [LARGE SCALE GENOMIC DNA]</scope>
    <source>
        <strain evidence="7">IAEA</strain>
    </source>
</reference>
<dbReference type="GO" id="GO:0051536">
    <property type="term" value="F:iron-sulfur cluster binding"/>
    <property type="evidence" value="ECO:0007669"/>
    <property type="project" value="UniProtKB-KW"/>
</dbReference>
<dbReference type="GO" id="GO:0046872">
    <property type="term" value="F:metal ion binding"/>
    <property type="evidence" value="ECO:0007669"/>
    <property type="project" value="UniProtKB-KW"/>
</dbReference>
<evidence type="ECO:0000256" key="2">
    <source>
        <dbReference type="ARBA" id="ARBA00023004"/>
    </source>
</evidence>
<feature type="region of interest" description="Disordered" evidence="4">
    <location>
        <begin position="38"/>
        <end position="61"/>
    </location>
</feature>
<evidence type="ECO:0000256" key="4">
    <source>
        <dbReference type="SAM" id="MobiDB-lite"/>
    </source>
</evidence>
<dbReference type="EnsemblMetazoa" id="GPAI032637-RA">
    <property type="protein sequence ID" value="GPAI032637-PA"/>
    <property type="gene ID" value="GPAI032637"/>
</dbReference>
<evidence type="ECO:0000256" key="3">
    <source>
        <dbReference type="ARBA" id="ARBA00023014"/>
    </source>
</evidence>
<keyword evidence="1" id="KW-0479">Metal-binding</keyword>
<protein>
    <recommendedName>
        <fullName evidence="5">4Fe-4S Mo/W bis-MGD-type domain-containing protein</fullName>
    </recommendedName>
</protein>
<evidence type="ECO:0000313" key="7">
    <source>
        <dbReference type="Proteomes" id="UP000092445"/>
    </source>
</evidence>
<dbReference type="GO" id="GO:0016491">
    <property type="term" value="F:oxidoreductase activity"/>
    <property type="evidence" value="ECO:0007669"/>
    <property type="project" value="InterPro"/>
</dbReference>
<dbReference type="Pfam" id="PF22151">
    <property type="entry name" value="Fer4_NDSU1"/>
    <property type="match status" value="1"/>
</dbReference>
<keyword evidence="2" id="KW-0408">Iron</keyword>
<dbReference type="AlphaFoldDB" id="A0A1B0A2Q2"/>
<dbReference type="STRING" id="7398.A0A1B0A2Q2"/>
<name>A0A1B0A2Q2_GLOPL</name>
<sequence>MKKKVKPTAANVNSNGQGRCDGRREGFLRELDARFQQFRATRESQSDEDTPRAKLHSQPEMSKNAPILEFEAVHMTTWRRFYCIYVEQEAMPKTYQDVEVAKPERLLQAVEELKLLDGRTSLNCPTTHRQHEPSPSNLINTLRDRDIQIGIYLGKIVLINLSDNITDLRPAGAIRKFSNIDIFDQVSNNIVVNTSTKKILCISPRENENMDEE</sequence>
<feature type="region of interest" description="Disordered" evidence="4">
    <location>
        <begin position="1"/>
        <end position="23"/>
    </location>
</feature>
<feature type="domain" description="4Fe-4S Mo/W bis-MGD-type" evidence="5">
    <location>
        <begin position="175"/>
        <end position="213"/>
    </location>
</feature>
<dbReference type="VEuPathDB" id="VectorBase:GPAI032637"/>
<accession>A0A1B0A2Q2</accession>
<keyword evidence="7" id="KW-1185">Reference proteome</keyword>